<protein>
    <submittedName>
        <fullName evidence="1">DUF2774 domain-containing protein</fullName>
    </submittedName>
</protein>
<reference evidence="1 2" key="1">
    <citation type="submission" date="2019-12" db="EMBL/GenBank/DDBJ databases">
        <authorList>
            <person name="Wei B."/>
        </authorList>
    </citation>
    <scope>NUCLEOTIDE SEQUENCE [LARGE SCALE GENOMIC DNA]</scope>
</reference>
<organism evidence="1 2">
    <name type="scientific">Escherichia phage F2</name>
    <dbReference type="NCBI Taxonomy" id="2696339"/>
    <lineage>
        <taxon>Viruses</taxon>
        <taxon>Duplodnaviria</taxon>
        <taxon>Heunggongvirae</taxon>
        <taxon>Uroviricota</taxon>
        <taxon>Caudoviricetes</taxon>
        <taxon>Pantevenvirales</taxon>
        <taxon>Straboviridae</taxon>
        <taxon>Tevenvirinae</taxon>
        <taxon>Mosigvirus</taxon>
        <taxon>Mosigvirus efftwo</taxon>
        <taxon>Tequatrovirus efftwo</taxon>
    </lineage>
</organism>
<accession>A0A6G6XHE5</accession>
<dbReference type="InterPro" id="IPR021404">
    <property type="entry name" value="Phage_T4_Gp24.3"/>
</dbReference>
<keyword evidence="2" id="KW-1185">Reference proteome</keyword>
<dbReference type="RefSeq" id="YP_010068962.1">
    <property type="nucleotide sequence ID" value="NC_054913.1"/>
</dbReference>
<name>A0A6G6XHE5_9CAUD</name>
<dbReference type="Pfam" id="PF11242">
    <property type="entry name" value="DUF2774"/>
    <property type="match status" value="1"/>
</dbReference>
<dbReference type="GeneID" id="65057555"/>
<evidence type="ECO:0000313" key="1">
    <source>
        <dbReference type="EMBL" id="QIG57532.1"/>
    </source>
</evidence>
<evidence type="ECO:0000313" key="2">
    <source>
        <dbReference type="Proteomes" id="UP000503126"/>
    </source>
</evidence>
<dbReference type="EMBL" id="MN864145">
    <property type="protein sequence ID" value="QIG57532.1"/>
    <property type="molecule type" value="Genomic_DNA"/>
</dbReference>
<dbReference type="KEGG" id="vg:65057555"/>
<proteinExistence type="predicted"/>
<sequence length="68" mass="7920">MGLIMRVEVEVYTLHEAGFSFVEIAQKIGLQPKEVGLLWTKAETARSKFKAKEKVVYRKRLINRKVKK</sequence>
<dbReference type="Proteomes" id="UP000503126">
    <property type="component" value="Segment"/>
</dbReference>